<dbReference type="PANTHER" id="PTHR43037:SF5">
    <property type="entry name" value="FERULOYL ESTERASE"/>
    <property type="match status" value="1"/>
</dbReference>
<sequence>MATQVHFAYSDRFAGAALVAGGPYGCAEGKLELALGPCMKAEPAAPDVARLAEAVRERAQAGALAPLAGLAGDRVLVLHGQHDRTVAAAVSRAALDVYQPLGTDVEALQLRFEGDGDFGHVMPTLRAGVDCRAGGAPHLGACGLDAAGQVLGWLFEAGGTATEASGELRRFDQSAHAPDGADPLLADEGFLYVPETCAAGASCGAVVVFHGCEQDIGRLGDRFAREAGFNRWADVHGLVVLYPQARSSYLPLNPKACWDWWGYTGPDYDTRRGAQLRWLASAMAALGAPLE</sequence>
<name>A0A091B706_9GAMM</name>
<dbReference type="PANTHER" id="PTHR43037">
    <property type="entry name" value="UNNAMED PRODUCT-RELATED"/>
    <property type="match status" value="1"/>
</dbReference>
<keyword evidence="2" id="KW-0378">Hydrolase</keyword>
<dbReference type="GO" id="GO:0005576">
    <property type="term" value="C:extracellular region"/>
    <property type="evidence" value="ECO:0007669"/>
    <property type="project" value="InterPro"/>
</dbReference>
<dbReference type="eggNOG" id="COG0400">
    <property type="taxonomic scope" value="Bacteria"/>
</dbReference>
<dbReference type="EMBL" id="AVCK01000001">
    <property type="protein sequence ID" value="KFN48418.1"/>
    <property type="molecule type" value="Genomic_DNA"/>
</dbReference>
<evidence type="ECO:0000313" key="3">
    <source>
        <dbReference type="EMBL" id="KFN48418.1"/>
    </source>
</evidence>
<dbReference type="GO" id="GO:0016787">
    <property type="term" value="F:hydrolase activity"/>
    <property type="evidence" value="ECO:0007669"/>
    <property type="project" value="UniProtKB-KW"/>
</dbReference>
<dbReference type="STRING" id="1384056.N787_00370"/>
<gene>
    <name evidence="3" type="ORF">N787_00370</name>
</gene>
<dbReference type="SUPFAM" id="SSF53474">
    <property type="entry name" value="alpha/beta-Hydrolases"/>
    <property type="match status" value="1"/>
</dbReference>
<dbReference type="InterPro" id="IPR029058">
    <property type="entry name" value="AB_hydrolase_fold"/>
</dbReference>
<dbReference type="Gene3D" id="3.40.50.1820">
    <property type="entry name" value="alpha/beta hydrolase"/>
    <property type="match status" value="2"/>
</dbReference>
<keyword evidence="1" id="KW-0732">Signal</keyword>
<reference evidence="3 4" key="1">
    <citation type="submission" date="2013-09" db="EMBL/GenBank/DDBJ databases">
        <title>Genome sequencing of Arenimonas metalli.</title>
        <authorList>
            <person name="Chen F."/>
            <person name="Wang G."/>
        </authorList>
    </citation>
    <scope>NUCLEOTIDE SEQUENCE [LARGE SCALE GENOMIC DNA]</scope>
    <source>
        <strain evidence="3 4">CF5-1</strain>
    </source>
</reference>
<keyword evidence="4" id="KW-1185">Reference proteome</keyword>
<evidence type="ECO:0000313" key="4">
    <source>
        <dbReference type="Proteomes" id="UP000029393"/>
    </source>
</evidence>
<dbReference type="InterPro" id="IPR050955">
    <property type="entry name" value="Plant_Biomass_Hydrol_Est"/>
</dbReference>
<evidence type="ECO:0000256" key="1">
    <source>
        <dbReference type="ARBA" id="ARBA00022729"/>
    </source>
</evidence>
<dbReference type="PATRIC" id="fig|1384056.3.peg.70"/>
<dbReference type="Pfam" id="PF10503">
    <property type="entry name" value="Esterase_PHB"/>
    <property type="match status" value="1"/>
</dbReference>
<organism evidence="3 4">
    <name type="scientific">Arenimonas metalli CF5-1</name>
    <dbReference type="NCBI Taxonomy" id="1384056"/>
    <lineage>
        <taxon>Bacteria</taxon>
        <taxon>Pseudomonadati</taxon>
        <taxon>Pseudomonadota</taxon>
        <taxon>Gammaproteobacteria</taxon>
        <taxon>Lysobacterales</taxon>
        <taxon>Lysobacteraceae</taxon>
        <taxon>Arenimonas</taxon>
    </lineage>
</organism>
<dbReference type="InterPro" id="IPR010126">
    <property type="entry name" value="Esterase_phb"/>
</dbReference>
<comment type="caution">
    <text evidence="3">The sequence shown here is derived from an EMBL/GenBank/DDBJ whole genome shotgun (WGS) entry which is preliminary data.</text>
</comment>
<dbReference type="AlphaFoldDB" id="A0A091B706"/>
<accession>A0A091B706</accession>
<proteinExistence type="predicted"/>
<dbReference type="Proteomes" id="UP000029393">
    <property type="component" value="Unassembled WGS sequence"/>
</dbReference>
<protein>
    <recommendedName>
        <fullName evidence="5">Poly (3-hydroxybutyrate) depolymerase</fullName>
    </recommendedName>
</protein>
<evidence type="ECO:0008006" key="5">
    <source>
        <dbReference type="Google" id="ProtNLM"/>
    </source>
</evidence>
<evidence type="ECO:0000256" key="2">
    <source>
        <dbReference type="ARBA" id="ARBA00022801"/>
    </source>
</evidence>